<dbReference type="Proteomes" id="UP001500831">
    <property type="component" value="Unassembled WGS sequence"/>
</dbReference>
<sequence length="149" mass="14418">MVEKWGGALRVRSPRATPAEGHRLTFPACEPHRCPHVPGSASGHSPLPADDVITMGAGDVPALPEGPPTGPGAGVEPVGCGGGASGTGGTGGSVSGGGASAIGVTGEPWFVESGHLFPAVLDTDMVRAAGETVLAAPTGRPGLGVRSAA</sequence>
<reference evidence="2 3" key="1">
    <citation type="journal article" date="2019" name="Int. J. Syst. Evol. Microbiol.">
        <title>The Global Catalogue of Microorganisms (GCM) 10K type strain sequencing project: providing services to taxonomists for standard genome sequencing and annotation.</title>
        <authorList>
            <consortium name="The Broad Institute Genomics Platform"/>
            <consortium name="The Broad Institute Genome Sequencing Center for Infectious Disease"/>
            <person name="Wu L."/>
            <person name="Ma J."/>
        </authorList>
    </citation>
    <scope>NUCLEOTIDE SEQUENCE [LARGE SCALE GENOMIC DNA]</scope>
    <source>
        <strain evidence="2 3">JCM 6242</strain>
    </source>
</reference>
<feature type="compositionally biased region" description="Gly residues" evidence="1">
    <location>
        <begin position="79"/>
        <end position="100"/>
    </location>
</feature>
<evidence type="ECO:0000256" key="1">
    <source>
        <dbReference type="SAM" id="MobiDB-lite"/>
    </source>
</evidence>
<evidence type="ECO:0000313" key="2">
    <source>
        <dbReference type="EMBL" id="GAA2891209.1"/>
    </source>
</evidence>
<keyword evidence="3" id="KW-1185">Reference proteome</keyword>
<evidence type="ECO:0000313" key="3">
    <source>
        <dbReference type="Proteomes" id="UP001500831"/>
    </source>
</evidence>
<gene>
    <name evidence="2" type="ORF">GCM10010517_55500</name>
</gene>
<organism evidence="2 3">
    <name type="scientific">Streptosporangium fragile</name>
    <dbReference type="NCBI Taxonomy" id="46186"/>
    <lineage>
        <taxon>Bacteria</taxon>
        <taxon>Bacillati</taxon>
        <taxon>Actinomycetota</taxon>
        <taxon>Actinomycetes</taxon>
        <taxon>Streptosporangiales</taxon>
        <taxon>Streptosporangiaceae</taxon>
        <taxon>Streptosporangium</taxon>
    </lineage>
</organism>
<dbReference type="EMBL" id="BAAAVI010000047">
    <property type="protein sequence ID" value="GAA2891209.1"/>
    <property type="molecule type" value="Genomic_DNA"/>
</dbReference>
<protein>
    <submittedName>
        <fullName evidence="2">Uncharacterized protein</fullName>
    </submittedName>
</protein>
<proteinExistence type="predicted"/>
<accession>A0ABN3W5B8</accession>
<name>A0ABN3W5B8_9ACTN</name>
<comment type="caution">
    <text evidence="2">The sequence shown here is derived from an EMBL/GenBank/DDBJ whole genome shotgun (WGS) entry which is preliminary data.</text>
</comment>
<feature type="region of interest" description="Disordered" evidence="1">
    <location>
        <begin position="37"/>
        <end position="102"/>
    </location>
</feature>